<keyword evidence="2" id="KW-1185">Reference proteome</keyword>
<accession>A0A1J8PH33</accession>
<dbReference type="AlphaFoldDB" id="A0A1J8PH33"/>
<evidence type="ECO:0000313" key="2">
    <source>
        <dbReference type="Proteomes" id="UP000183567"/>
    </source>
</evidence>
<sequence>MLFPNITRAVQAQSFVVVDDDDSPSHGAAILTTRSFSLSRYAIVYRYGP</sequence>
<dbReference type="Proteomes" id="UP000183567">
    <property type="component" value="Unassembled WGS sequence"/>
</dbReference>
<gene>
    <name evidence="1" type="ORF">AZE42_09417</name>
</gene>
<dbReference type="EMBL" id="LVVM01006348">
    <property type="protein sequence ID" value="OJA08293.1"/>
    <property type="molecule type" value="Genomic_DNA"/>
</dbReference>
<name>A0A1J8PH33_9AGAM</name>
<reference evidence="1 2" key="1">
    <citation type="submission" date="2016-03" db="EMBL/GenBank/DDBJ databases">
        <title>Comparative genomics of the ectomycorrhizal sister species Rhizopogon vinicolor and Rhizopogon vesiculosus (Basidiomycota: Boletales) reveals a divergence of the mating type B locus.</title>
        <authorList>
            <person name="Mujic A.B."/>
            <person name="Kuo A."/>
            <person name="Tritt A."/>
            <person name="Lipzen A."/>
            <person name="Chen C."/>
            <person name="Johnson J."/>
            <person name="Sharma A."/>
            <person name="Barry K."/>
            <person name="Grigoriev I.V."/>
            <person name="Spatafora J.W."/>
        </authorList>
    </citation>
    <scope>NUCLEOTIDE SEQUENCE [LARGE SCALE GENOMIC DNA]</scope>
    <source>
        <strain evidence="1 2">AM-OR11-056</strain>
    </source>
</reference>
<proteinExistence type="predicted"/>
<comment type="caution">
    <text evidence="1">The sequence shown here is derived from an EMBL/GenBank/DDBJ whole genome shotgun (WGS) entry which is preliminary data.</text>
</comment>
<evidence type="ECO:0000313" key="1">
    <source>
        <dbReference type="EMBL" id="OJA08293.1"/>
    </source>
</evidence>
<protein>
    <submittedName>
        <fullName evidence="1">Uncharacterized protein</fullName>
    </submittedName>
</protein>
<organism evidence="1 2">
    <name type="scientific">Rhizopogon vesiculosus</name>
    <dbReference type="NCBI Taxonomy" id="180088"/>
    <lineage>
        <taxon>Eukaryota</taxon>
        <taxon>Fungi</taxon>
        <taxon>Dikarya</taxon>
        <taxon>Basidiomycota</taxon>
        <taxon>Agaricomycotina</taxon>
        <taxon>Agaricomycetes</taxon>
        <taxon>Agaricomycetidae</taxon>
        <taxon>Boletales</taxon>
        <taxon>Suillineae</taxon>
        <taxon>Rhizopogonaceae</taxon>
        <taxon>Rhizopogon</taxon>
    </lineage>
</organism>